<organism evidence="3 4">
    <name type="scientific">Pedobacter petrophilus</name>
    <dbReference type="NCBI Taxonomy" id="1908241"/>
    <lineage>
        <taxon>Bacteria</taxon>
        <taxon>Pseudomonadati</taxon>
        <taxon>Bacteroidota</taxon>
        <taxon>Sphingobacteriia</taxon>
        <taxon>Sphingobacteriales</taxon>
        <taxon>Sphingobacteriaceae</taxon>
        <taxon>Pedobacter</taxon>
    </lineage>
</organism>
<comment type="caution">
    <text evidence="3">The sequence shown here is derived from an EMBL/GenBank/DDBJ whole genome shotgun (WGS) entry which is preliminary data.</text>
</comment>
<dbReference type="GO" id="GO:0003700">
    <property type="term" value="F:DNA-binding transcription factor activity"/>
    <property type="evidence" value="ECO:0007669"/>
    <property type="project" value="InterPro"/>
</dbReference>
<dbReference type="InterPro" id="IPR036388">
    <property type="entry name" value="WH-like_DNA-bd_sf"/>
</dbReference>
<protein>
    <submittedName>
        <fullName evidence="3">GNAT family N-acetyltransferase</fullName>
    </submittedName>
</protein>
<dbReference type="OrthoDB" id="1431064at2"/>
<keyword evidence="4" id="KW-1185">Reference proteome</keyword>
<name>A0A7K0FWJ5_9SPHI</name>
<dbReference type="RefSeq" id="WP_154279935.1">
    <property type="nucleotide sequence ID" value="NZ_JBHUJQ010000001.1"/>
</dbReference>
<dbReference type="InterPro" id="IPR000835">
    <property type="entry name" value="HTH_MarR-typ"/>
</dbReference>
<proteinExistence type="predicted"/>
<evidence type="ECO:0000259" key="2">
    <source>
        <dbReference type="PROSITE" id="PS51186"/>
    </source>
</evidence>
<dbReference type="Pfam" id="PF12802">
    <property type="entry name" value="MarR_2"/>
    <property type="match status" value="1"/>
</dbReference>
<evidence type="ECO:0000313" key="3">
    <source>
        <dbReference type="EMBL" id="MRX75781.1"/>
    </source>
</evidence>
<dbReference type="CDD" id="cd04301">
    <property type="entry name" value="NAT_SF"/>
    <property type="match status" value="1"/>
</dbReference>
<dbReference type="EMBL" id="WKKH01000007">
    <property type="protein sequence ID" value="MRX75781.1"/>
    <property type="molecule type" value="Genomic_DNA"/>
</dbReference>
<dbReference type="PANTHER" id="PTHR13947:SF37">
    <property type="entry name" value="LD18367P"/>
    <property type="match status" value="1"/>
</dbReference>
<sequence>MNNQFFNKVGIKAIGSRLRMLTEKITYNAAGIYKLYGIEMQPKWFPVFYSLSHGEEKTITGIAAEIGHSHPSVSKIVSEMIKSGIVIEKKDAADGRRNMVSLSERGIGYAEKIQDQYTDLEQAIEAVNSQATHDLWKAIEEWEFLLEQKSLLRRVTEEKKHRESRDVQIVDYEPQYAAAFRSLNEEWISSYFKMEEADYRSLDDPEGYIMKKGGDILVALYQDQPVGVCALIRMNDGEYEFELAKMAVSPFAQGKNIGWLLGQAALDRARKLGGKKIYLESNTILKPAINLYHKLGFQKVVGHSTPYERCNIQMDCDISKRDNNRI</sequence>
<evidence type="ECO:0000256" key="1">
    <source>
        <dbReference type="ARBA" id="ARBA00022679"/>
    </source>
</evidence>
<dbReference type="InterPro" id="IPR050769">
    <property type="entry name" value="NAT_camello-type"/>
</dbReference>
<keyword evidence="1 3" id="KW-0808">Transferase</keyword>
<dbReference type="Gene3D" id="3.40.630.30">
    <property type="match status" value="1"/>
</dbReference>
<dbReference type="Proteomes" id="UP000487757">
    <property type="component" value="Unassembled WGS sequence"/>
</dbReference>
<dbReference type="PROSITE" id="PS51186">
    <property type="entry name" value="GNAT"/>
    <property type="match status" value="1"/>
</dbReference>
<dbReference type="AlphaFoldDB" id="A0A7K0FWJ5"/>
<dbReference type="Gene3D" id="1.10.10.10">
    <property type="entry name" value="Winged helix-like DNA-binding domain superfamily/Winged helix DNA-binding domain"/>
    <property type="match status" value="1"/>
</dbReference>
<dbReference type="InterPro" id="IPR016181">
    <property type="entry name" value="Acyl_CoA_acyltransferase"/>
</dbReference>
<dbReference type="SUPFAM" id="SSF46785">
    <property type="entry name" value="Winged helix' DNA-binding domain"/>
    <property type="match status" value="1"/>
</dbReference>
<dbReference type="Pfam" id="PF00583">
    <property type="entry name" value="Acetyltransf_1"/>
    <property type="match status" value="1"/>
</dbReference>
<dbReference type="SUPFAM" id="SSF55729">
    <property type="entry name" value="Acyl-CoA N-acyltransferases (Nat)"/>
    <property type="match status" value="1"/>
</dbReference>
<dbReference type="InterPro" id="IPR000182">
    <property type="entry name" value="GNAT_dom"/>
</dbReference>
<gene>
    <name evidence="3" type="ORF">GJU39_06735</name>
</gene>
<reference evidence="3 4" key="1">
    <citation type="submission" date="2019-11" db="EMBL/GenBank/DDBJ databases">
        <title>Pedobacter petrophilus genome.</title>
        <authorList>
            <person name="Feldbauer M.J."/>
            <person name="Newman J.D."/>
        </authorList>
    </citation>
    <scope>NUCLEOTIDE SEQUENCE [LARGE SCALE GENOMIC DNA]</scope>
    <source>
        <strain evidence="3 4">LMG 29686</strain>
    </source>
</reference>
<accession>A0A7K0FWJ5</accession>
<dbReference type="InterPro" id="IPR036390">
    <property type="entry name" value="WH_DNA-bd_sf"/>
</dbReference>
<dbReference type="PANTHER" id="PTHR13947">
    <property type="entry name" value="GNAT FAMILY N-ACETYLTRANSFERASE"/>
    <property type="match status" value="1"/>
</dbReference>
<dbReference type="GO" id="GO:0008080">
    <property type="term" value="F:N-acetyltransferase activity"/>
    <property type="evidence" value="ECO:0007669"/>
    <property type="project" value="InterPro"/>
</dbReference>
<evidence type="ECO:0000313" key="4">
    <source>
        <dbReference type="Proteomes" id="UP000487757"/>
    </source>
</evidence>
<feature type="domain" description="N-acetyltransferase" evidence="2">
    <location>
        <begin position="167"/>
        <end position="319"/>
    </location>
</feature>